<dbReference type="InterPro" id="IPR020958">
    <property type="entry name" value="DUF3686"/>
</dbReference>
<gene>
    <name evidence="5" type="ORF">ACFY05_18005</name>
</gene>
<feature type="domain" description="DUF7902" evidence="4">
    <location>
        <begin position="626"/>
        <end position="710"/>
    </location>
</feature>
<dbReference type="SUPFAM" id="SSF52540">
    <property type="entry name" value="P-loop containing nucleoside triphosphate hydrolases"/>
    <property type="match status" value="1"/>
</dbReference>
<dbReference type="RefSeq" id="WP_387343051.1">
    <property type="nucleotide sequence ID" value="NZ_JBIAXI010000010.1"/>
</dbReference>
<organism evidence="5 6">
    <name type="scientific">Microtetraspora fusca</name>
    <dbReference type="NCBI Taxonomy" id="1997"/>
    <lineage>
        <taxon>Bacteria</taxon>
        <taxon>Bacillati</taxon>
        <taxon>Actinomycetota</taxon>
        <taxon>Actinomycetes</taxon>
        <taxon>Streptosporangiales</taxon>
        <taxon>Streptosporangiaceae</taxon>
        <taxon>Microtetraspora</taxon>
    </lineage>
</organism>
<dbReference type="Pfam" id="PF25472">
    <property type="entry name" value="DUF7902"/>
    <property type="match status" value="1"/>
</dbReference>
<feature type="domain" description="ATPase AAA-type core" evidence="2">
    <location>
        <begin position="1398"/>
        <end position="1475"/>
    </location>
</feature>
<feature type="region of interest" description="Disordered" evidence="1">
    <location>
        <begin position="1"/>
        <end position="33"/>
    </location>
</feature>
<feature type="compositionally biased region" description="Gly residues" evidence="1">
    <location>
        <begin position="1148"/>
        <end position="1158"/>
    </location>
</feature>
<dbReference type="InterPro" id="IPR057224">
    <property type="entry name" value="DUF7902"/>
</dbReference>
<sequence>MSTPTNTTTNTPTNATVNAGGAPAEAGTGPSAAPVELDSSTYEVLRDRLAAQAKELLRRTEELNARRLQVFGGADFRLLGTARVRTENNCVPRDVVSLGEVMLFGYNVFIGLKSGTTVRDVFSFHRFTRDGDAFRFDEVPGLFDDPGFERDFAELYRYYSETRLLQLRRLEGRLLAVFQTGPQDIRVLRWSVGTDGTVSYMDNRGERDHVFPPSHDFEWIETTRDDHVLGRHPHISIEDEVFVETVGGDLTIKIENNTETGEGIYREPVVEPLQSLADADIHYARVGPLILLRVRPYNEKEWRHLVFNTRTRKVERLDGIGQACQRLPEDQGIIFPGGYHLTTGVVKTFDLDVAELEFERVIRSPNGEDVLYVFHARAEGRSLLLPYNVIRKEVSNPITCNGYSLFEDGTLVYFRMPAPVAGEQGRTVRAEPTRVHLMQIWQTPYVSDVFDAARPVGTGPLERIGNADLVRGISDCLSVVRLADAMEPSVPVFEGLIAACVRIADQYHWLDEHDLRSAVGAVRATAEQVLDEFERVESLTAQATAALDEAAEQIALLVRQVRGEAPTSAGEWVARLAELRRAQGRLATLREVRYVDVERLDALAGGFDAEIAEAARRAVEFLQGADAFTGYHAEVDRLTAEAQAIGTVAESGPVAERLAAQTEGLEVLTEVVGGLDIADATVRTGILERVAEVLAGINQARATLAARRRELLAGEQRAEFAAEFALLGQAVSAALALADTPESCDEQMGRLLLRLEDLESRFGDFDDFVAKLEARRGDVYEAFSSRRQTLLDARARRAERLVASAGRILESVRRRAGSLGSIDEVNTYFASDPMVAKLRAVADELRSLGDQVRADELDGRVKAARLDAGRALRDRLDLYADGGETIRLGRHLFSVNTQPIDLTMVPMDGRMAFAITGTDYRSPVDDEAFHSTRAFWDQVLVSESPEVYRAEHLAASILDLAESASGGGLTLDELHAALAGGGLPDLVRRLAETRYDEGYERGVHDHDAAAILGALLPVYARAGLLRFSPSARAAAQLFWTFGAGEAQREAWTTRARSLARARSLFRHGAQTAGTPADGDVAVRDDGVGGAIGELRAELASAVAAFLRDRGLRLDDAEPAGDYLFDELAASGADAPGTGDDESEDAATGGPGRESGTGGRGEHARDAGGGVESARDAGGRSGVGPLFTTGTLARRLVERFRETLGAAASQFDAELRALGDDLAARHQLVTAWLTAFLGTSPDLAPPLRPGTVRREGGWTCTAADVRAGDLAEAVAVLLCDLPRREPSVSLTVTVEGLLGAHPRLNGQTLTLRLDEVLARTRRFRTERLPAYRAYQKRRGELLDRERARLRLDEYRPKVMSAFVRNRLLDQVYLPLVGDNLAKQLGAAGEERRTDQMGLLLLISPPGYGKTTLMEYVASRLGLMFVKINGPALGHAVTSLDPADAPNATARQEIEKVSFALESGNNALLYLDDIQHTSPELLQKFISLCDAQRRMEGVWNGGTRTYDLRGKRFAVCMAGNPYTESGQRFRVPDMLANRADVWNLGDVLSGKEDQFALSYIENALTSNPVLAPLSTRDPADVELLVRLARGDADVRADQLAHPYQKVDLDQITAVLSKLTRIQRVVLAVNQAYIASAAQADASRTEPPFRLQGSYRNMNKLAERIVPVMNDAEVEALIDDHYAGEAQTLTSEAEANLLKLAELRGRMSDEQRRRWAEVKAGYLRARALGGDEDDPMVRAVGAIGLLADRVGGVERAIDRTTAPQER</sequence>
<feature type="domain" description="DUF3686" evidence="3">
    <location>
        <begin position="55"/>
        <end position="508"/>
    </location>
</feature>
<evidence type="ECO:0000313" key="5">
    <source>
        <dbReference type="EMBL" id="MFF4774746.1"/>
    </source>
</evidence>
<feature type="region of interest" description="Disordered" evidence="1">
    <location>
        <begin position="1130"/>
        <end position="1183"/>
    </location>
</feature>
<evidence type="ECO:0000313" key="6">
    <source>
        <dbReference type="Proteomes" id="UP001602119"/>
    </source>
</evidence>
<evidence type="ECO:0000259" key="2">
    <source>
        <dbReference type="Pfam" id="PF00004"/>
    </source>
</evidence>
<dbReference type="InterPro" id="IPR003959">
    <property type="entry name" value="ATPase_AAA_core"/>
</dbReference>
<name>A0ABW6V613_MICFU</name>
<keyword evidence="6" id="KW-1185">Reference proteome</keyword>
<protein>
    <submittedName>
        <fullName evidence="5">DNA repair ATPase</fullName>
    </submittedName>
</protein>
<evidence type="ECO:0000259" key="3">
    <source>
        <dbReference type="Pfam" id="PF12458"/>
    </source>
</evidence>
<evidence type="ECO:0000259" key="4">
    <source>
        <dbReference type="Pfam" id="PF25472"/>
    </source>
</evidence>
<dbReference type="Gene3D" id="3.40.50.300">
    <property type="entry name" value="P-loop containing nucleotide triphosphate hydrolases"/>
    <property type="match status" value="1"/>
</dbReference>
<evidence type="ECO:0000256" key="1">
    <source>
        <dbReference type="SAM" id="MobiDB-lite"/>
    </source>
</evidence>
<accession>A0ABW6V613</accession>
<dbReference type="EMBL" id="JBIAXI010000010">
    <property type="protein sequence ID" value="MFF4774746.1"/>
    <property type="molecule type" value="Genomic_DNA"/>
</dbReference>
<dbReference type="Pfam" id="PF00004">
    <property type="entry name" value="AAA"/>
    <property type="match status" value="1"/>
</dbReference>
<dbReference type="Pfam" id="PF12458">
    <property type="entry name" value="DUF3686"/>
    <property type="match status" value="1"/>
</dbReference>
<dbReference type="InterPro" id="IPR027417">
    <property type="entry name" value="P-loop_NTPase"/>
</dbReference>
<dbReference type="Proteomes" id="UP001602119">
    <property type="component" value="Unassembled WGS sequence"/>
</dbReference>
<reference evidence="5 6" key="1">
    <citation type="submission" date="2024-10" db="EMBL/GenBank/DDBJ databases">
        <title>The Natural Products Discovery Center: Release of the First 8490 Sequenced Strains for Exploring Actinobacteria Biosynthetic Diversity.</title>
        <authorList>
            <person name="Kalkreuter E."/>
            <person name="Kautsar S.A."/>
            <person name="Yang D."/>
            <person name="Bader C.D."/>
            <person name="Teijaro C.N."/>
            <person name="Fluegel L."/>
            <person name="Davis C.M."/>
            <person name="Simpson J.R."/>
            <person name="Lauterbach L."/>
            <person name="Steele A.D."/>
            <person name="Gui C."/>
            <person name="Meng S."/>
            <person name="Li G."/>
            <person name="Viehrig K."/>
            <person name="Ye F."/>
            <person name="Su P."/>
            <person name="Kiefer A.F."/>
            <person name="Nichols A."/>
            <person name="Cepeda A.J."/>
            <person name="Yan W."/>
            <person name="Fan B."/>
            <person name="Jiang Y."/>
            <person name="Adhikari A."/>
            <person name="Zheng C.-J."/>
            <person name="Schuster L."/>
            <person name="Cowan T.M."/>
            <person name="Smanski M.J."/>
            <person name="Chevrette M.G."/>
            <person name="De Carvalho L.P.S."/>
            <person name="Shen B."/>
        </authorList>
    </citation>
    <scope>NUCLEOTIDE SEQUENCE [LARGE SCALE GENOMIC DNA]</scope>
    <source>
        <strain evidence="5 6">NPDC001281</strain>
    </source>
</reference>
<proteinExistence type="predicted"/>
<comment type="caution">
    <text evidence="5">The sequence shown here is derived from an EMBL/GenBank/DDBJ whole genome shotgun (WGS) entry which is preliminary data.</text>
</comment>